<dbReference type="OrthoDB" id="5851006at2759"/>
<organism evidence="1 2">
    <name type="scientific">Strongylus vulgaris</name>
    <name type="common">Blood worm</name>
    <dbReference type="NCBI Taxonomy" id="40348"/>
    <lineage>
        <taxon>Eukaryota</taxon>
        <taxon>Metazoa</taxon>
        <taxon>Ecdysozoa</taxon>
        <taxon>Nematoda</taxon>
        <taxon>Chromadorea</taxon>
        <taxon>Rhabditida</taxon>
        <taxon>Rhabditina</taxon>
        <taxon>Rhabditomorpha</taxon>
        <taxon>Strongyloidea</taxon>
        <taxon>Strongylidae</taxon>
        <taxon>Strongylus</taxon>
    </lineage>
</organism>
<sequence>MQKKYNERSRLHYLTSTDIALLDDKPSATSSDDHICETCDEGLVSPMKLHQRNLEVHSDFARMSEEDQVNGQEEAKLPWRSTMERDAKTVLIKSGMQAWDTKLTHTYLCQFDQTVATISQEDKENKKINCPAFIEIMEHEDGVLDCVACFGHLGHEIEGLPPEEDSVVLCYKFCI</sequence>
<name>A0A3P7LUE6_STRVU</name>
<reference evidence="1 2" key="1">
    <citation type="submission" date="2018-11" db="EMBL/GenBank/DDBJ databases">
        <authorList>
            <consortium name="Pathogen Informatics"/>
        </authorList>
    </citation>
    <scope>NUCLEOTIDE SEQUENCE [LARGE SCALE GENOMIC DNA]</scope>
</reference>
<accession>A0A3P7LUE6</accession>
<proteinExistence type="predicted"/>
<dbReference type="AlphaFoldDB" id="A0A3P7LUE6"/>
<evidence type="ECO:0000313" key="1">
    <source>
        <dbReference type="EMBL" id="VDM82692.1"/>
    </source>
</evidence>
<evidence type="ECO:0000313" key="2">
    <source>
        <dbReference type="Proteomes" id="UP000270094"/>
    </source>
</evidence>
<keyword evidence="2" id="KW-1185">Reference proteome</keyword>
<gene>
    <name evidence="1" type="ORF">SVUK_LOCUS17690</name>
</gene>
<protein>
    <recommendedName>
        <fullName evidence="3">C2H2-type domain-containing protein</fullName>
    </recommendedName>
</protein>
<dbReference type="EMBL" id="UYYB01118879">
    <property type="protein sequence ID" value="VDM82692.1"/>
    <property type="molecule type" value="Genomic_DNA"/>
</dbReference>
<dbReference type="Proteomes" id="UP000270094">
    <property type="component" value="Unassembled WGS sequence"/>
</dbReference>
<evidence type="ECO:0008006" key="3">
    <source>
        <dbReference type="Google" id="ProtNLM"/>
    </source>
</evidence>